<dbReference type="GO" id="GO:0005778">
    <property type="term" value="C:peroxisomal membrane"/>
    <property type="evidence" value="ECO:0007669"/>
    <property type="project" value="UniProtKB-SubCell"/>
</dbReference>
<evidence type="ECO:0000256" key="19">
    <source>
        <dbReference type="SAM" id="MobiDB-lite"/>
    </source>
</evidence>
<keyword evidence="17" id="KW-0576">Peroxisome</keyword>
<dbReference type="GO" id="GO:0061630">
    <property type="term" value="F:ubiquitin protein ligase activity"/>
    <property type="evidence" value="ECO:0007669"/>
    <property type="project" value="UniProtKB-EC"/>
</dbReference>
<keyword evidence="16" id="KW-0472">Membrane</keyword>
<accession>A0A2C6KFC2</accession>
<comment type="subcellular location">
    <subcellularLocation>
        <location evidence="2">Peroxisome membrane</location>
        <topology evidence="2">Multi-pass membrane protein</topology>
    </subcellularLocation>
</comment>
<evidence type="ECO:0000256" key="7">
    <source>
        <dbReference type="ARBA" id="ARBA00022593"/>
    </source>
</evidence>
<evidence type="ECO:0000256" key="9">
    <source>
        <dbReference type="ARBA" id="ARBA00022692"/>
    </source>
</evidence>
<keyword evidence="14" id="KW-0653">Protein transport</keyword>
<dbReference type="RefSeq" id="XP_067916848.1">
    <property type="nucleotide sequence ID" value="XM_068071175.1"/>
</dbReference>
<dbReference type="InterPro" id="IPR017907">
    <property type="entry name" value="Znf_RING_CS"/>
</dbReference>
<keyword evidence="6" id="KW-0813">Transport</keyword>
<dbReference type="PANTHER" id="PTHR23350">
    <property type="entry name" value="PEROXISOME ASSEMBLY PROTEIN 10"/>
    <property type="match status" value="1"/>
</dbReference>
<dbReference type="PANTHER" id="PTHR23350:SF0">
    <property type="entry name" value="PEROXISOME BIOGENESIS FACTOR 10"/>
    <property type="match status" value="1"/>
</dbReference>
<evidence type="ECO:0000256" key="1">
    <source>
        <dbReference type="ARBA" id="ARBA00000900"/>
    </source>
</evidence>
<evidence type="ECO:0000256" key="17">
    <source>
        <dbReference type="ARBA" id="ARBA00023140"/>
    </source>
</evidence>
<evidence type="ECO:0000256" key="4">
    <source>
        <dbReference type="ARBA" id="ARBA00008704"/>
    </source>
</evidence>
<dbReference type="GO" id="GO:0008270">
    <property type="term" value="F:zinc ion binding"/>
    <property type="evidence" value="ECO:0007669"/>
    <property type="project" value="UniProtKB-KW"/>
</dbReference>
<reference evidence="21 22" key="1">
    <citation type="journal article" date="2017" name="Int. J. Parasitol.">
        <title>The genome of the protozoan parasite Cystoisospora suis and a reverse vaccinology approach to identify vaccine candidates.</title>
        <authorList>
            <person name="Palmieri N."/>
            <person name="Shrestha A."/>
            <person name="Ruttkowski B."/>
            <person name="Beck T."/>
            <person name="Vogl C."/>
            <person name="Tomley F."/>
            <person name="Blake D.P."/>
            <person name="Joachim A."/>
        </authorList>
    </citation>
    <scope>NUCLEOTIDE SEQUENCE [LARGE SCALE GENOMIC DNA]</scope>
    <source>
        <strain evidence="21 22">Wien I</strain>
    </source>
</reference>
<comment type="caution">
    <text evidence="21">The sequence shown here is derived from an EMBL/GenBank/DDBJ whole genome shotgun (WGS) entry which is preliminary data.</text>
</comment>
<comment type="pathway">
    <text evidence="3">Protein modification; protein ubiquitination.</text>
</comment>
<proteinExistence type="inferred from homology"/>
<dbReference type="InterPro" id="IPR025654">
    <property type="entry name" value="PEX2/10"/>
</dbReference>
<keyword evidence="9" id="KW-0812">Transmembrane</keyword>
<keyword evidence="8" id="KW-0808">Transferase</keyword>
<dbReference type="Gene3D" id="3.30.40.10">
    <property type="entry name" value="Zinc/RING finger domain, C3HC4 (zinc finger)"/>
    <property type="match status" value="1"/>
</dbReference>
<gene>
    <name evidence="21" type="ORF">CSUI_011074</name>
</gene>
<dbReference type="EMBL" id="MIGC01009518">
    <property type="protein sequence ID" value="PHJ15114.1"/>
    <property type="molecule type" value="Genomic_DNA"/>
</dbReference>
<dbReference type="InterPro" id="IPR001841">
    <property type="entry name" value="Znf_RING"/>
</dbReference>
<comment type="similarity">
    <text evidence="4">Belongs to the pex2/pex10/pex12 family.</text>
</comment>
<feature type="compositionally biased region" description="Basic and acidic residues" evidence="19">
    <location>
        <begin position="171"/>
        <end position="180"/>
    </location>
</feature>
<evidence type="ECO:0000256" key="18">
    <source>
        <dbReference type="PROSITE-ProRule" id="PRU00175"/>
    </source>
</evidence>
<feature type="region of interest" description="Disordered" evidence="19">
    <location>
        <begin position="145"/>
        <end position="182"/>
    </location>
</feature>
<keyword evidence="13" id="KW-0862">Zinc</keyword>
<evidence type="ECO:0000256" key="10">
    <source>
        <dbReference type="ARBA" id="ARBA00022723"/>
    </source>
</evidence>
<evidence type="ECO:0000256" key="2">
    <source>
        <dbReference type="ARBA" id="ARBA00004585"/>
    </source>
</evidence>
<dbReference type="AlphaFoldDB" id="A0A2C6KFC2"/>
<protein>
    <recommendedName>
        <fullName evidence="5">RING-type E3 ubiquitin transferase</fullName>
        <ecNumber evidence="5">2.3.2.27</ecNumber>
    </recommendedName>
</protein>
<dbReference type="PROSITE" id="PS00518">
    <property type="entry name" value="ZF_RING_1"/>
    <property type="match status" value="1"/>
</dbReference>
<keyword evidence="11 18" id="KW-0863">Zinc-finger</keyword>
<dbReference type="Proteomes" id="UP000221165">
    <property type="component" value="Unassembled WGS sequence"/>
</dbReference>
<dbReference type="GeneID" id="94434386"/>
<keyword evidence="7" id="KW-0962">Peroxisome biogenesis</keyword>
<evidence type="ECO:0000256" key="8">
    <source>
        <dbReference type="ARBA" id="ARBA00022679"/>
    </source>
</evidence>
<evidence type="ECO:0000259" key="20">
    <source>
        <dbReference type="PROSITE" id="PS50089"/>
    </source>
</evidence>
<sequence>MAATAAHTAQRKTPPFRAAAPRQPASLQQRQHTQHARWICYLREPQQLDLVRATQKDDYYFHQLVEQLFWLARPAHTVLTHGAALVRHRNDEAVTDVPALELGGGSHSPTSQTRAPSIRLEEAVGHSPSEPPRGGAIAPLACASSGAHGHRGGVAQHSQNGQRPLKQKSRFPSEVERGAADDGVLSNSPCGCESSSNGAHVAPEWFRVGCSEMRLSFVPAVLSVRRLASLFRDRIKQAGREGQLRLRDFGRRAWSCFSFPSVSAIVAVLTEGAFSLTDACEHLVRRYGICTEAALSLAYFWCCYARRGQSLGEEYCNLLLVKKESPGNRTRSYVRLPSGSTMLGITALRTLSIPVITLLLRAISRRCGGAGTKIFGTLLTAARRVHLAIFFWNATHLHISTRVTGFRFASFATRSRQPSQSEGPCRLLSLLLGLQALASLRELVAAHELWKASQAQKPARGLWIRREGQADKDNRNNLKPDLPVTSQRGLQESTGVGLRLYPAAGLESCATDRIKQKDPGLAGCRRDEHGGEEMGTAVTSCLFCQNKCVCPTATSCGHIYCWTCIVRWIHQQEDEYLVAVCPVCRSPCPPQELVPLRHYKEISHSSHETAGT</sequence>
<feature type="compositionally biased region" description="Low complexity" evidence="19">
    <location>
        <begin position="15"/>
        <end position="25"/>
    </location>
</feature>
<dbReference type="SUPFAM" id="SSF57850">
    <property type="entry name" value="RING/U-box"/>
    <property type="match status" value="1"/>
</dbReference>
<keyword evidence="22" id="KW-1185">Reference proteome</keyword>
<dbReference type="GO" id="GO:0016558">
    <property type="term" value="P:protein import into peroxisome matrix"/>
    <property type="evidence" value="ECO:0007669"/>
    <property type="project" value="InterPro"/>
</dbReference>
<dbReference type="PROSITE" id="PS50089">
    <property type="entry name" value="ZF_RING_2"/>
    <property type="match status" value="1"/>
</dbReference>
<evidence type="ECO:0000256" key="13">
    <source>
        <dbReference type="ARBA" id="ARBA00022833"/>
    </source>
</evidence>
<keyword evidence="10" id="KW-0479">Metal-binding</keyword>
<evidence type="ECO:0000256" key="14">
    <source>
        <dbReference type="ARBA" id="ARBA00022927"/>
    </source>
</evidence>
<keyword evidence="12" id="KW-0833">Ubl conjugation pathway</keyword>
<evidence type="ECO:0000313" key="21">
    <source>
        <dbReference type="EMBL" id="PHJ15114.1"/>
    </source>
</evidence>
<organism evidence="21 22">
    <name type="scientific">Cystoisospora suis</name>
    <dbReference type="NCBI Taxonomy" id="483139"/>
    <lineage>
        <taxon>Eukaryota</taxon>
        <taxon>Sar</taxon>
        <taxon>Alveolata</taxon>
        <taxon>Apicomplexa</taxon>
        <taxon>Conoidasida</taxon>
        <taxon>Coccidia</taxon>
        <taxon>Eucoccidiorida</taxon>
        <taxon>Eimeriorina</taxon>
        <taxon>Sarcocystidae</taxon>
        <taxon>Cystoisospora</taxon>
    </lineage>
</organism>
<dbReference type="EC" id="2.3.2.27" evidence="5"/>
<feature type="region of interest" description="Disordered" evidence="19">
    <location>
        <begin position="1"/>
        <end position="30"/>
    </location>
</feature>
<dbReference type="InterPro" id="IPR006845">
    <property type="entry name" value="Pex_N"/>
</dbReference>
<dbReference type="VEuPathDB" id="ToxoDB:CSUI_011074"/>
<dbReference type="OrthoDB" id="354866at2759"/>
<feature type="domain" description="RING-type" evidence="20">
    <location>
        <begin position="541"/>
        <end position="585"/>
    </location>
</feature>
<evidence type="ECO:0000313" key="22">
    <source>
        <dbReference type="Proteomes" id="UP000221165"/>
    </source>
</evidence>
<keyword evidence="15" id="KW-1133">Transmembrane helix</keyword>
<evidence type="ECO:0000256" key="15">
    <source>
        <dbReference type="ARBA" id="ARBA00022989"/>
    </source>
</evidence>
<evidence type="ECO:0000256" key="3">
    <source>
        <dbReference type="ARBA" id="ARBA00004906"/>
    </source>
</evidence>
<dbReference type="InterPro" id="IPR013083">
    <property type="entry name" value="Znf_RING/FYVE/PHD"/>
</dbReference>
<evidence type="ECO:0000256" key="11">
    <source>
        <dbReference type="ARBA" id="ARBA00022771"/>
    </source>
</evidence>
<comment type="catalytic activity">
    <reaction evidence="1">
        <text>S-ubiquitinyl-[E2 ubiquitin-conjugating enzyme]-L-cysteine + [acceptor protein]-L-lysine = [E2 ubiquitin-conjugating enzyme]-L-cysteine + N(6)-ubiquitinyl-[acceptor protein]-L-lysine.</text>
        <dbReference type="EC" id="2.3.2.27"/>
    </reaction>
</comment>
<dbReference type="Pfam" id="PF04757">
    <property type="entry name" value="Pex2_Pex12"/>
    <property type="match status" value="1"/>
</dbReference>
<evidence type="ECO:0000256" key="5">
    <source>
        <dbReference type="ARBA" id="ARBA00012483"/>
    </source>
</evidence>
<name>A0A2C6KFC2_9APIC</name>
<evidence type="ECO:0000256" key="6">
    <source>
        <dbReference type="ARBA" id="ARBA00022448"/>
    </source>
</evidence>
<evidence type="ECO:0000256" key="12">
    <source>
        <dbReference type="ARBA" id="ARBA00022786"/>
    </source>
</evidence>
<evidence type="ECO:0000256" key="16">
    <source>
        <dbReference type="ARBA" id="ARBA00023136"/>
    </source>
</evidence>